<dbReference type="Pfam" id="PF08507">
    <property type="entry name" value="COPI_assoc"/>
    <property type="match status" value="1"/>
</dbReference>
<evidence type="ECO:0000256" key="6">
    <source>
        <dbReference type="SAM" id="Phobius"/>
    </source>
</evidence>
<protein>
    <recommendedName>
        <fullName evidence="9">Golgi apparatus membrane protein TVP15</fullName>
    </recommendedName>
</protein>
<reference evidence="7 8" key="1">
    <citation type="submission" date="2016-02" db="EMBL/GenBank/DDBJ databases">
        <title>Genome analysis of coral dinoflagellate symbionts highlights evolutionary adaptations to a symbiotic lifestyle.</title>
        <authorList>
            <person name="Aranda M."/>
            <person name="Li Y."/>
            <person name="Liew Y.J."/>
            <person name="Baumgarten S."/>
            <person name="Simakov O."/>
            <person name="Wilson M."/>
            <person name="Piel J."/>
            <person name="Ashoor H."/>
            <person name="Bougouffa S."/>
            <person name="Bajic V.B."/>
            <person name="Ryu T."/>
            <person name="Ravasi T."/>
            <person name="Bayer T."/>
            <person name="Micklem G."/>
            <person name="Kim H."/>
            <person name="Bhak J."/>
            <person name="Lajeunesse T.C."/>
            <person name="Voolstra C.R."/>
        </authorList>
    </citation>
    <scope>NUCLEOTIDE SEQUENCE [LARGE SCALE GENOMIC DNA]</scope>
    <source>
        <strain evidence="7 8">CCMP2467</strain>
    </source>
</reference>
<keyword evidence="8" id="KW-1185">Reference proteome</keyword>
<feature type="transmembrane region" description="Helical" evidence="6">
    <location>
        <begin position="83"/>
        <end position="107"/>
    </location>
</feature>
<evidence type="ECO:0000256" key="5">
    <source>
        <dbReference type="SAM" id="MobiDB-lite"/>
    </source>
</evidence>
<organism evidence="7 8">
    <name type="scientific">Symbiodinium microadriaticum</name>
    <name type="common">Dinoflagellate</name>
    <name type="synonym">Zooxanthella microadriatica</name>
    <dbReference type="NCBI Taxonomy" id="2951"/>
    <lineage>
        <taxon>Eukaryota</taxon>
        <taxon>Sar</taxon>
        <taxon>Alveolata</taxon>
        <taxon>Dinophyceae</taxon>
        <taxon>Suessiales</taxon>
        <taxon>Symbiodiniaceae</taxon>
        <taxon>Symbiodinium</taxon>
    </lineage>
</organism>
<feature type="transmembrane region" description="Helical" evidence="6">
    <location>
        <begin position="175"/>
        <end position="195"/>
    </location>
</feature>
<comment type="caution">
    <text evidence="7">The sequence shown here is derived from an EMBL/GenBank/DDBJ whole genome shotgun (WGS) entry which is preliminary data.</text>
</comment>
<feature type="region of interest" description="Disordered" evidence="5">
    <location>
        <begin position="1"/>
        <end position="31"/>
    </location>
</feature>
<proteinExistence type="predicted"/>
<keyword evidence="4 6" id="KW-0472">Membrane</keyword>
<dbReference type="AlphaFoldDB" id="A0A1Q9ECK3"/>
<evidence type="ECO:0000313" key="7">
    <source>
        <dbReference type="EMBL" id="OLQ05149.1"/>
    </source>
</evidence>
<keyword evidence="2 6" id="KW-0812">Transmembrane</keyword>
<dbReference type="OrthoDB" id="423534at2759"/>
<name>A0A1Q9ECK3_SYMMI</name>
<dbReference type="Proteomes" id="UP000186817">
    <property type="component" value="Unassembled WGS sequence"/>
</dbReference>
<evidence type="ECO:0000256" key="1">
    <source>
        <dbReference type="ARBA" id="ARBA00004141"/>
    </source>
</evidence>
<dbReference type="GO" id="GO:0016020">
    <property type="term" value="C:membrane"/>
    <property type="evidence" value="ECO:0007669"/>
    <property type="project" value="UniProtKB-SubCell"/>
</dbReference>
<dbReference type="InterPro" id="IPR013714">
    <property type="entry name" value="Golgi_TVP15"/>
</dbReference>
<keyword evidence="3 6" id="KW-1133">Transmembrane helix</keyword>
<dbReference type="EMBL" id="LSRX01000193">
    <property type="protein sequence ID" value="OLQ05149.1"/>
    <property type="molecule type" value="Genomic_DNA"/>
</dbReference>
<gene>
    <name evidence="7" type="ORF">AK812_SmicGene11683</name>
</gene>
<sequence>MMNDDLKDASTGSVSLSPGGTAEMTSVAGPTAAQAAQQGPQRFQQQVATEMASQAVQGAGRVIRSTANEVILYIESNHYSVTALSFIGGMVLAGISALSLLNVFGFLSGPLSYVMQAYELLFGLVICIVDGPADRFPGLRKQVVSYAAFLRTNASRSVFYLFIACLEGQHENFGLRTAIGFYFAGIAVGHMVLAVRRPPQEVQQAELGQQLSPQQTV</sequence>
<comment type="subcellular location">
    <subcellularLocation>
        <location evidence="1">Membrane</location>
        <topology evidence="1">Multi-pass membrane protein</topology>
    </subcellularLocation>
</comment>
<accession>A0A1Q9ECK3</accession>
<evidence type="ECO:0000313" key="8">
    <source>
        <dbReference type="Proteomes" id="UP000186817"/>
    </source>
</evidence>
<dbReference type="OMA" id="YIESNHY"/>
<evidence type="ECO:0008006" key="9">
    <source>
        <dbReference type="Google" id="ProtNLM"/>
    </source>
</evidence>
<evidence type="ECO:0000256" key="3">
    <source>
        <dbReference type="ARBA" id="ARBA00022989"/>
    </source>
</evidence>
<evidence type="ECO:0000256" key="4">
    <source>
        <dbReference type="ARBA" id="ARBA00023136"/>
    </source>
</evidence>
<evidence type="ECO:0000256" key="2">
    <source>
        <dbReference type="ARBA" id="ARBA00022692"/>
    </source>
</evidence>